<sequence length="54" mass="5734">MTECIECGAQINIPNGAMKGEIIDCPECGVELEVVNPQSGELRVAEVAGEDWGE</sequence>
<dbReference type="CDD" id="cd13946">
    <property type="entry name" value="LysW"/>
    <property type="match status" value="1"/>
</dbReference>
<dbReference type="Proteomes" id="UP000646946">
    <property type="component" value="Unassembled WGS sequence"/>
</dbReference>
<keyword evidence="2" id="KW-1185">Reference proteome</keyword>
<dbReference type="InterPro" id="IPR005906">
    <property type="entry name" value="LysW"/>
</dbReference>
<comment type="caution">
    <text evidence="1">The sequence shown here is derived from an EMBL/GenBank/DDBJ whole genome shotgun (WGS) entry which is preliminary data.</text>
</comment>
<evidence type="ECO:0000313" key="2">
    <source>
        <dbReference type="Proteomes" id="UP000646946"/>
    </source>
</evidence>
<dbReference type="AlphaFoldDB" id="A0A832XJC2"/>
<dbReference type="Pfam" id="PF21344">
    <property type="entry name" value="Zn_ribbon_LysW"/>
    <property type="match status" value="1"/>
</dbReference>
<evidence type="ECO:0000313" key="1">
    <source>
        <dbReference type="EMBL" id="HIK00382.1"/>
    </source>
</evidence>
<proteinExistence type="predicted"/>
<reference evidence="1 2" key="1">
    <citation type="journal article" name="Nat. Commun.">
        <title>Undinarchaeota illuminate DPANN phylogeny and the impact of gene transfer on archaeal evolution.</title>
        <authorList>
            <person name="Dombrowski N."/>
            <person name="Williams T.A."/>
            <person name="Sun J."/>
            <person name="Woodcroft B.J."/>
            <person name="Lee J.H."/>
            <person name="Minh B.Q."/>
            <person name="Rinke C."/>
            <person name="Spang A."/>
        </authorList>
    </citation>
    <scope>NUCLEOTIDE SEQUENCE [LARGE SCALE GENOMIC DNA]</scope>
    <source>
        <strain evidence="1">MAG_bin1129</strain>
    </source>
</reference>
<dbReference type="PANTHER" id="PTHR40393">
    <property type="entry name" value="LYSINE BIOSYNTHESIS PROTEIN-RELATED-RELATED"/>
    <property type="match status" value="1"/>
</dbReference>
<dbReference type="Gene3D" id="2.20.28.160">
    <property type="match status" value="1"/>
</dbReference>
<gene>
    <name evidence="1" type="ORF">H1016_02465</name>
</gene>
<protein>
    <submittedName>
        <fullName evidence="1">Lysine biosynthesis protein LysW</fullName>
    </submittedName>
</protein>
<dbReference type="PANTHER" id="PTHR40393:SF2">
    <property type="entry name" value="ALPHA-AMINOADIPATE_GLUTAMATE CARRIER PROTEIN LYSW"/>
    <property type="match status" value="1"/>
</dbReference>
<dbReference type="EMBL" id="DVAB01000023">
    <property type="protein sequence ID" value="HIK00382.1"/>
    <property type="molecule type" value="Genomic_DNA"/>
</dbReference>
<organism evidence="1 2">
    <name type="scientific">Candidatus Naiadarchaeum limnaeum</name>
    <dbReference type="NCBI Taxonomy" id="2756139"/>
    <lineage>
        <taxon>Archaea</taxon>
        <taxon>Candidatus Undinarchaeota</taxon>
        <taxon>Candidatus Undinarchaeia</taxon>
        <taxon>Candidatus Naiadarchaeales</taxon>
        <taxon>Candidatus Naiadarchaeaceae</taxon>
        <taxon>Candidatus Naiadarchaeum</taxon>
    </lineage>
</organism>
<accession>A0A832XJC2</accession>
<name>A0A832XJC2_9ARCH</name>